<protein>
    <submittedName>
        <fullName evidence="1">Uncharacterized protein</fullName>
    </submittedName>
</protein>
<evidence type="ECO:0000313" key="2">
    <source>
        <dbReference type="Proteomes" id="UP001152531"/>
    </source>
</evidence>
<comment type="caution">
    <text evidence="1">The sequence shown here is derived from an EMBL/GenBank/DDBJ whole genome shotgun (WGS) entry which is preliminary data.</text>
</comment>
<reference evidence="1" key="1">
    <citation type="submission" date="2022-06" db="EMBL/GenBank/DDBJ databases">
        <authorList>
            <person name="Legras J.-L."/>
            <person name="Devillers H."/>
            <person name="Grondin C."/>
        </authorList>
    </citation>
    <scope>NUCLEOTIDE SEQUENCE</scope>
    <source>
        <strain evidence="1">CLIB 1444</strain>
    </source>
</reference>
<proteinExistence type="predicted"/>
<dbReference type="EMBL" id="CALSDN010000010">
    <property type="protein sequence ID" value="CAH6722722.1"/>
    <property type="molecule type" value="Genomic_DNA"/>
</dbReference>
<accession>A0ACA9YCD4</accession>
<gene>
    <name evidence="1" type="ORF">CLIB1444_10S04896</name>
</gene>
<name>A0ACA9YCD4_9ASCO</name>
<dbReference type="Proteomes" id="UP001152531">
    <property type="component" value="Unassembled WGS sequence"/>
</dbReference>
<evidence type="ECO:0000313" key="1">
    <source>
        <dbReference type="EMBL" id="CAH6722722.1"/>
    </source>
</evidence>
<sequence length="160" mass="18263">MRKTNHKRSPSVDHRKVSSSDESSFSLNSFVITPPDSPNSIHTPSFNKRIIDLDEVTKKSSEYQRKLSDFSLERLSDRPSVTKISEFPHRSGRLSIRRSLSDSSAIDPCSYQEGGDEPIISLGDILKEDIRYHSTELKRIPSLPDSSNQLLRKYSTVRER</sequence>
<organism evidence="1 2">
    <name type="scientific">[Candida] jaroonii</name>
    <dbReference type="NCBI Taxonomy" id="467808"/>
    <lineage>
        <taxon>Eukaryota</taxon>
        <taxon>Fungi</taxon>
        <taxon>Dikarya</taxon>
        <taxon>Ascomycota</taxon>
        <taxon>Saccharomycotina</taxon>
        <taxon>Pichiomycetes</taxon>
        <taxon>Debaryomycetaceae</taxon>
        <taxon>Yamadazyma</taxon>
    </lineage>
</organism>
<keyword evidence="2" id="KW-1185">Reference proteome</keyword>